<protein>
    <submittedName>
        <fullName evidence="2">Uncharacterized protein</fullName>
    </submittedName>
</protein>
<organism evidence="2 3">
    <name type="scientific">Datura stramonium</name>
    <name type="common">Jimsonweed</name>
    <name type="synonym">Common thornapple</name>
    <dbReference type="NCBI Taxonomy" id="4076"/>
    <lineage>
        <taxon>Eukaryota</taxon>
        <taxon>Viridiplantae</taxon>
        <taxon>Streptophyta</taxon>
        <taxon>Embryophyta</taxon>
        <taxon>Tracheophyta</taxon>
        <taxon>Spermatophyta</taxon>
        <taxon>Magnoliopsida</taxon>
        <taxon>eudicotyledons</taxon>
        <taxon>Gunneridae</taxon>
        <taxon>Pentapetalae</taxon>
        <taxon>asterids</taxon>
        <taxon>lamiids</taxon>
        <taxon>Solanales</taxon>
        <taxon>Solanaceae</taxon>
        <taxon>Solanoideae</taxon>
        <taxon>Datureae</taxon>
        <taxon>Datura</taxon>
    </lineage>
</organism>
<accession>A0ABS8WU76</accession>
<feature type="compositionally biased region" description="Basic and acidic residues" evidence="1">
    <location>
        <begin position="20"/>
        <end position="35"/>
    </location>
</feature>
<name>A0ABS8WU76_DATST</name>
<keyword evidence="3" id="KW-1185">Reference proteome</keyword>
<comment type="caution">
    <text evidence="2">The sequence shown here is derived from an EMBL/GenBank/DDBJ whole genome shotgun (WGS) entry which is preliminary data.</text>
</comment>
<evidence type="ECO:0000313" key="3">
    <source>
        <dbReference type="Proteomes" id="UP000823775"/>
    </source>
</evidence>
<evidence type="ECO:0000313" key="2">
    <source>
        <dbReference type="EMBL" id="MCE3214748.1"/>
    </source>
</evidence>
<evidence type="ECO:0000256" key="1">
    <source>
        <dbReference type="SAM" id="MobiDB-lite"/>
    </source>
</evidence>
<dbReference type="EMBL" id="JACEIK010009853">
    <property type="protein sequence ID" value="MCE3214748.1"/>
    <property type="molecule type" value="Genomic_DNA"/>
</dbReference>
<gene>
    <name evidence="2" type="ORF">HAX54_053219</name>
</gene>
<dbReference type="Proteomes" id="UP000823775">
    <property type="component" value="Unassembled WGS sequence"/>
</dbReference>
<proteinExistence type="predicted"/>
<sequence>MQCRRPPAWGYGDSTVPFGGEKEGKMMRAGSEKGRKGGRLRPGVSRRKVEVLWRREKREGSRVISGMRFGGGKRKWRGRGRGRTCRPGVVAARWKMEVVGNYSDEVIWWREEESVVFPIGG</sequence>
<reference evidence="2 3" key="1">
    <citation type="journal article" date="2021" name="BMC Genomics">
        <title>Datura genome reveals duplications of psychoactive alkaloid biosynthetic genes and high mutation rate following tissue culture.</title>
        <authorList>
            <person name="Rajewski A."/>
            <person name="Carter-House D."/>
            <person name="Stajich J."/>
            <person name="Litt A."/>
        </authorList>
    </citation>
    <scope>NUCLEOTIDE SEQUENCE [LARGE SCALE GENOMIC DNA]</scope>
    <source>
        <strain evidence="2">AR-01</strain>
    </source>
</reference>
<feature type="region of interest" description="Disordered" evidence="1">
    <location>
        <begin position="1"/>
        <end position="41"/>
    </location>
</feature>